<feature type="transmembrane region" description="Helical" evidence="2">
    <location>
        <begin position="94"/>
        <end position="110"/>
    </location>
</feature>
<feature type="transmembrane region" description="Helical" evidence="2">
    <location>
        <begin position="274"/>
        <end position="296"/>
    </location>
</feature>
<keyword evidence="2" id="KW-0472">Membrane</keyword>
<dbReference type="GeneID" id="89970093"/>
<feature type="transmembrane region" description="Helical" evidence="2">
    <location>
        <begin position="151"/>
        <end position="170"/>
    </location>
</feature>
<feature type="transmembrane region" description="Helical" evidence="2">
    <location>
        <begin position="236"/>
        <end position="262"/>
    </location>
</feature>
<feature type="transmembrane region" description="Helical" evidence="2">
    <location>
        <begin position="393"/>
        <end position="413"/>
    </location>
</feature>
<feature type="transmembrane region" description="Helical" evidence="2">
    <location>
        <begin position="328"/>
        <end position="347"/>
    </location>
</feature>
<gene>
    <name evidence="4" type="ORF">LTR84_001877</name>
</gene>
<dbReference type="AlphaFoldDB" id="A0AAV9NCR1"/>
<dbReference type="Proteomes" id="UP001358417">
    <property type="component" value="Unassembled WGS sequence"/>
</dbReference>
<dbReference type="EMBL" id="JAVRRD010000011">
    <property type="protein sequence ID" value="KAK5053915.1"/>
    <property type="molecule type" value="Genomic_DNA"/>
</dbReference>
<comment type="caution">
    <text evidence="4">The sequence shown here is derived from an EMBL/GenBank/DDBJ whole genome shotgun (WGS) entry which is preliminary data.</text>
</comment>
<sequence length="433" mass="46865">MGIQYVFDFLTYGRHLSSDRIPQRLTRRLTILYALAAGFTSANLSYNQPILNILAEDFHVSLSQIGNVPALAQAGNAIGLLMILPLADYFPRRSFTLILMALTTIFWLGICVSNGYTPFLTFTFLSALFTPVTQLLLPLVSELSDSANRAFNLSIMSTGPTLGIFIGRVISGIIADHLSWRYVYWMALGLQSLVLSLLLVFMPEYGSLNSCSGRELLRKYPKILWSILALYPKHPVLVQAGLLSFSTFFAVSSFWTTVTFLLSEPNYAYTPSQIGLLGLIGLATMAAAPLCGKYLVHPLGEPLFSAAVGKVVSLIGVVLGTFLGTHSIAGPILQAALLDIGLVILQISNRVAIHPIEPQMRNRVNTAFVSVLYLGQLAGTKAGSVIYYSSGGWVPTGAVSIGVLVAGFFIIGARGPNELGWIGWHGGWKSKQG</sequence>
<dbReference type="InterPro" id="IPR020846">
    <property type="entry name" value="MFS_dom"/>
</dbReference>
<organism evidence="4 5">
    <name type="scientific">Exophiala bonariae</name>
    <dbReference type="NCBI Taxonomy" id="1690606"/>
    <lineage>
        <taxon>Eukaryota</taxon>
        <taxon>Fungi</taxon>
        <taxon>Dikarya</taxon>
        <taxon>Ascomycota</taxon>
        <taxon>Pezizomycotina</taxon>
        <taxon>Eurotiomycetes</taxon>
        <taxon>Chaetothyriomycetidae</taxon>
        <taxon>Chaetothyriales</taxon>
        <taxon>Herpotrichiellaceae</taxon>
        <taxon>Exophiala</taxon>
    </lineage>
</organism>
<evidence type="ECO:0000256" key="1">
    <source>
        <dbReference type="ARBA" id="ARBA00004141"/>
    </source>
</evidence>
<keyword evidence="2" id="KW-1133">Transmembrane helix</keyword>
<comment type="subcellular location">
    <subcellularLocation>
        <location evidence="1">Membrane</location>
        <topology evidence="1">Multi-pass membrane protein</topology>
    </subcellularLocation>
</comment>
<feature type="domain" description="Major facilitator superfamily (MFS) profile" evidence="3">
    <location>
        <begin position="29"/>
        <end position="414"/>
    </location>
</feature>
<dbReference type="GO" id="GO:0016020">
    <property type="term" value="C:membrane"/>
    <property type="evidence" value="ECO:0007669"/>
    <property type="project" value="UniProtKB-SubCell"/>
</dbReference>
<dbReference type="Pfam" id="PF07690">
    <property type="entry name" value="MFS_1"/>
    <property type="match status" value="1"/>
</dbReference>
<feature type="transmembrane region" description="Helical" evidence="2">
    <location>
        <begin position="303"/>
        <end position="322"/>
    </location>
</feature>
<evidence type="ECO:0000313" key="4">
    <source>
        <dbReference type="EMBL" id="KAK5053915.1"/>
    </source>
</evidence>
<dbReference type="Gene3D" id="1.20.1250.20">
    <property type="entry name" value="MFS general substrate transporter like domains"/>
    <property type="match status" value="1"/>
</dbReference>
<name>A0AAV9NCR1_9EURO</name>
<feature type="transmembrane region" description="Helical" evidence="2">
    <location>
        <begin position="29"/>
        <end position="46"/>
    </location>
</feature>
<evidence type="ECO:0000256" key="2">
    <source>
        <dbReference type="SAM" id="Phobius"/>
    </source>
</evidence>
<evidence type="ECO:0000259" key="3">
    <source>
        <dbReference type="PROSITE" id="PS50850"/>
    </source>
</evidence>
<dbReference type="GO" id="GO:0022857">
    <property type="term" value="F:transmembrane transporter activity"/>
    <property type="evidence" value="ECO:0007669"/>
    <property type="project" value="InterPro"/>
</dbReference>
<feature type="transmembrane region" description="Helical" evidence="2">
    <location>
        <begin position="182"/>
        <end position="202"/>
    </location>
</feature>
<dbReference type="CDD" id="cd17324">
    <property type="entry name" value="MFS_NepI_like"/>
    <property type="match status" value="1"/>
</dbReference>
<dbReference type="SUPFAM" id="SSF103473">
    <property type="entry name" value="MFS general substrate transporter"/>
    <property type="match status" value="1"/>
</dbReference>
<keyword evidence="2" id="KW-0812">Transmembrane</keyword>
<dbReference type="InterPro" id="IPR036259">
    <property type="entry name" value="MFS_trans_sf"/>
</dbReference>
<keyword evidence="5" id="KW-1185">Reference proteome</keyword>
<feature type="transmembrane region" description="Helical" evidence="2">
    <location>
        <begin position="66"/>
        <end position="87"/>
    </location>
</feature>
<feature type="transmembrane region" description="Helical" evidence="2">
    <location>
        <begin position="116"/>
        <end position="139"/>
    </location>
</feature>
<protein>
    <recommendedName>
        <fullName evidence="3">Major facilitator superfamily (MFS) profile domain-containing protein</fullName>
    </recommendedName>
</protein>
<reference evidence="4 5" key="1">
    <citation type="submission" date="2023-08" db="EMBL/GenBank/DDBJ databases">
        <title>Black Yeasts Isolated from many extreme environments.</title>
        <authorList>
            <person name="Coleine C."/>
            <person name="Stajich J.E."/>
            <person name="Selbmann L."/>
        </authorList>
    </citation>
    <scope>NUCLEOTIDE SEQUENCE [LARGE SCALE GENOMIC DNA]</scope>
    <source>
        <strain evidence="4 5">CCFEE 5792</strain>
    </source>
</reference>
<evidence type="ECO:0000313" key="5">
    <source>
        <dbReference type="Proteomes" id="UP001358417"/>
    </source>
</evidence>
<dbReference type="InterPro" id="IPR011701">
    <property type="entry name" value="MFS"/>
</dbReference>
<proteinExistence type="predicted"/>
<dbReference type="PROSITE" id="PS50850">
    <property type="entry name" value="MFS"/>
    <property type="match status" value="1"/>
</dbReference>
<dbReference type="PANTHER" id="PTHR42910:SF1">
    <property type="entry name" value="MAJOR FACILITATOR SUPERFAMILY (MFS) PROFILE DOMAIN-CONTAINING PROTEIN"/>
    <property type="match status" value="1"/>
</dbReference>
<dbReference type="RefSeq" id="XP_064707040.1">
    <property type="nucleotide sequence ID" value="XM_064845495.1"/>
</dbReference>
<accession>A0AAV9NCR1</accession>
<feature type="transmembrane region" description="Helical" evidence="2">
    <location>
        <begin position="367"/>
        <end position="387"/>
    </location>
</feature>
<dbReference type="PANTHER" id="PTHR42910">
    <property type="entry name" value="TRANSPORTER SCO4007-RELATED"/>
    <property type="match status" value="1"/>
</dbReference>